<organism evidence="1 2">
    <name type="scientific">Cyphellophora attinorum</name>
    <dbReference type="NCBI Taxonomy" id="1664694"/>
    <lineage>
        <taxon>Eukaryota</taxon>
        <taxon>Fungi</taxon>
        <taxon>Dikarya</taxon>
        <taxon>Ascomycota</taxon>
        <taxon>Pezizomycotina</taxon>
        <taxon>Eurotiomycetes</taxon>
        <taxon>Chaetothyriomycetidae</taxon>
        <taxon>Chaetothyriales</taxon>
        <taxon>Cyphellophoraceae</taxon>
        <taxon>Cyphellophora</taxon>
    </lineage>
</organism>
<reference evidence="1 2" key="1">
    <citation type="submission" date="2015-06" db="EMBL/GenBank/DDBJ databases">
        <title>Draft genome of the ant-associated black yeast Phialophora attae CBS 131958.</title>
        <authorList>
            <person name="Moreno L.F."/>
            <person name="Stielow B.J."/>
            <person name="de Hoog S."/>
            <person name="Vicente V.A."/>
            <person name="Weiss V.A."/>
            <person name="de Vries M."/>
            <person name="Cruz L.M."/>
            <person name="Souza E.M."/>
        </authorList>
    </citation>
    <scope>NUCLEOTIDE SEQUENCE [LARGE SCALE GENOMIC DNA]</scope>
    <source>
        <strain evidence="1 2">CBS 131958</strain>
    </source>
</reference>
<dbReference type="AlphaFoldDB" id="A0A0N1H8Q1"/>
<evidence type="ECO:0000313" key="2">
    <source>
        <dbReference type="Proteomes" id="UP000038010"/>
    </source>
</evidence>
<dbReference type="Proteomes" id="UP000038010">
    <property type="component" value="Unassembled WGS sequence"/>
</dbReference>
<sequence>MVQKDLERKLDIAGTALVGLYWGQCTNLLPDGLQLTRYKHQPANKVRPVDTLLEKVRLHGNHLYYYGLPLDTEIMLRTIHQQQMPLAPTARYTSPQYDPVQIAKKFEDASLESWCQFKLFRKNSRHLEDWTTK</sequence>
<comment type="caution">
    <text evidence="1">The sequence shown here is derived from an EMBL/GenBank/DDBJ whole genome shotgun (WGS) entry which is preliminary data.</text>
</comment>
<dbReference type="GeneID" id="28732933"/>
<dbReference type="EMBL" id="LFJN01000019">
    <property type="protein sequence ID" value="KPI38362.1"/>
    <property type="molecule type" value="Genomic_DNA"/>
</dbReference>
<keyword evidence="2" id="KW-1185">Reference proteome</keyword>
<accession>A0A0N1H8Q1</accession>
<name>A0A0N1H8Q1_9EURO</name>
<protein>
    <submittedName>
        <fullName evidence="1">Uncharacterized protein</fullName>
    </submittedName>
</protein>
<dbReference type="RefSeq" id="XP_017998325.1">
    <property type="nucleotide sequence ID" value="XM_018141052.1"/>
</dbReference>
<proteinExistence type="predicted"/>
<evidence type="ECO:0000313" key="1">
    <source>
        <dbReference type="EMBL" id="KPI38362.1"/>
    </source>
</evidence>
<dbReference type="VEuPathDB" id="FungiDB:AB675_12147"/>
<gene>
    <name evidence="1" type="ORF">AB675_12147</name>
</gene>